<dbReference type="Pfam" id="PF04397">
    <property type="entry name" value="LytTR"/>
    <property type="match status" value="1"/>
</dbReference>
<proteinExistence type="predicted"/>
<dbReference type="InterPro" id="IPR046947">
    <property type="entry name" value="LytR-like"/>
</dbReference>
<evidence type="ECO:0000313" key="5">
    <source>
        <dbReference type="Proteomes" id="UP001248819"/>
    </source>
</evidence>
<evidence type="ECO:0000259" key="2">
    <source>
        <dbReference type="PROSITE" id="PS50110"/>
    </source>
</evidence>
<evidence type="ECO:0000259" key="3">
    <source>
        <dbReference type="PROSITE" id="PS50930"/>
    </source>
</evidence>
<dbReference type="GO" id="GO:0003677">
    <property type="term" value="F:DNA binding"/>
    <property type="evidence" value="ECO:0007669"/>
    <property type="project" value="UniProtKB-KW"/>
</dbReference>
<feature type="domain" description="HTH LytTR-type" evidence="3">
    <location>
        <begin position="154"/>
        <end position="234"/>
    </location>
</feature>
<dbReference type="SMART" id="SM00850">
    <property type="entry name" value="LytTR"/>
    <property type="match status" value="1"/>
</dbReference>
<feature type="domain" description="Response regulatory" evidence="2">
    <location>
        <begin position="7"/>
        <end position="118"/>
    </location>
</feature>
<evidence type="ECO:0000313" key="4">
    <source>
        <dbReference type="EMBL" id="MDT0650165.1"/>
    </source>
</evidence>
<keyword evidence="5" id="KW-1185">Reference proteome</keyword>
<dbReference type="Gene3D" id="3.40.50.2300">
    <property type="match status" value="1"/>
</dbReference>
<dbReference type="PANTHER" id="PTHR37299">
    <property type="entry name" value="TRANSCRIPTIONAL REGULATOR-RELATED"/>
    <property type="match status" value="1"/>
</dbReference>
<dbReference type="Proteomes" id="UP001248819">
    <property type="component" value="Unassembled WGS sequence"/>
</dbReference>
<gene>
    <name evidence="4" type="ORF">RM529_08425</name>
</gene>
<dbReference type="Pfam" id="PF00072">
    <property type="entry name" value="Response_reg"/>
    <property type="match status" value="1"/>
</dbReference>
<comment type="caution">
    <text evidence="4">The sequence shown here is derived from an EMBL/GenBank/DDBJ whole genome shotgun (WGS) entry which is preliminary data.</text>
</comment>
<dbReference type="InterPro" id="IPR011006">
    <property type="entry name" value="CheY-like_superfamily"/>
</dbReference>
<dbReference type="PROSITE" id="PS50110">
    <property type="entry name" value="RESPONSE_REGULATORY"/>
    <property type="match status" value="1"/>
</dbReference>
<feature type="modified residue" description="4-aspartylphosphate" evidence="1">
    <location>
        <position position="58"/>
    </location>
</feature>
<dbReference type="SUPFAM" id="SSF52172">
    <property type="entry name" value="CheY-like"/>
    <property type="match status" value="1"/>
</dbReference>
<name>A0ABU3CUZ3_9FLAO</name>
<dbReference type="PROSITE" id="PS50930">
    <property type="entry name" value="HTH_LYTTR"/>
    <property type="match status" value="1"/>
</dbReference>
<dbReference type="Gene3D" id="2.40.50.1020">
    <property type="entry name" value="LytTr DNA-binding domain"/>
    <property type="match status" value="1"/>
</dbReference>
<dbReference type="PANTHER" id="PTHR37299:SF1">
    <property type="entry name" value="STAGE 0 SPORULATION PROTEIN A HOMOLOG"/>
    <property type="match status" value="1"/>
</dbReference>
<organism evidence="4 5">
    <name type="scientific">Autumnicola edwardsiae</name>
    <dbReference type="NCBI Taxonomy" id="3075594"/>
    <lineage>
        <taxon>Bacteria</taxon>
        <taxon>Pseudomonadati</taxon>
        <taxon>Bacteroidota</taxon>
        <taxon>Flavobacteriia</taxon>
        <taxon>Flavobacteriales</taxon>
        <taxon>Flavobacteriaceae</taxon>
        <taxon>Autumnicola</taxon>
    </lineage>
</organism>
<keyword evidence="1" id="KW-0597">Phosphoprotein</keyword>
<dbReference type="InterPro" id="IPR007492">
    <property type="entry name" value="LytTR_DNA-bd_dom"/>
</dbReference>
<dbReference type="InterPro" id="IPR001789">
    <property type="entry name" value="Sig_transdc_resp-reg_receiver"/>
</dbReference>
<dbReference type="SMART" id="SM00448">
    <property type="entry name" value="REC"/>
    <property type="match status" value="1"/>
</dbReference>
<dbReference type="EMBL" id="JAVRHP010000035">
    <property type="protein sequence ID" value="MDT0650165.1"/>
    <property type="molecule type" value="Genomic_DNA"/>
</dbReference>
<keyword evidence="4" id="KW-0238">DNA-binding</keyword>
<protein>
    <submittedName>
        <fullName evidence="4">LytTR family DNA-binding domain-containing protein</fullName>
    </submittedName>
</protein>
<reference evidence="4 5" key="1">
    <citation type="submission" date="2023-09" db="EMBL/GenBank/DDBJ databases">
        <authorList>
            <person name="Rey-Velasco X."/>
        </authorList>
    </citation>
    <scope>NUCLEOTIDE SEQUENCE [LARGE SCALE GENOMIC DNA]</scope>
    <source>
        <strain evidence="4 5">F297</strain>
    </source>
</reference>
<evidence type="ECO:0000256" key="1">
    <source>
        <dbReference type="PROSITE-ProRule" id="PRU00169"/>
    </source>
</evidence>
<accession>A0ABU3CUZ3</accession>
<sequence length="236" mass="27476">MEEILLKCAVVDDSSLQRLSIVKLIKDHPNLKLVAEYNNAIETKNGLLDNETDLIFLDIEMPILSGFELLDDLPNKPQIIFVTGKTKYAFKAFDYDAVDYIHKPVNKERFNNAVNKAINLFKLRHQTAAPEDEDFIFVKSNLKNRKVYLNKLKYIQALGDYVKFITEKDNFVVLATMKSFEKQLPDDRFLRIHKSYIVNLEKIERYNSKNIEIDKQKLPLSRHKKNNLVEALSAIQ</sequence>
<dbReference type="RefSeq" id="WP_311484366.1">
    <property type="nucleotide sequence ID" value="NZ_JAVRHP010000035.1"/>
</dbReference>